<dbReference type="RefSeq" id="WP_317942072.1">
    <property type="nucleotide sequence ID" value="NZ_JAUBDI010000002.1"/>
</dbReference>
<dbReference type="Proteomes" id="UP001282284">
    <property type="component" value="Unassembled WGS sequence"/>
</dbReference>
<sequence>MVAIQHENFEMDNEKNREKADVINMTKGDWEHLSDEGILFYKGIFIEQYFFHDGYAIEARNEKSKSAILRLWNKYGYFYEDKQEFMSEVMTAVCSIVIAFKESQETYDYSQLIVEGTREHNAMHSYIVKPSVKNISALETEIMKYASFNSNIKYSNGKAKMLEMLSLDKEMVGEEGAYTLHGAVAIESNAFYSREGYVPTEEDSSKYEYKSQYFAPHFKVWFLKWVESQKVLRKMNQPAQLTNAQIEYWDVMRNCFVGELISDKNGYEGTYTEAKRTLETEGYKTYNESQIYEYNRGIRKRALEAYSKEFPSGELTFLQMQHEEDREILKEVIEIIEDENTSNNSLNYKLTRWIHKNFNQRVVQSILEQMDSSDYFNVTSSKMARTKLESQTLYKFVDLVEKKLDEIATSTHEKVKFYKRNDEFIEGSKAKALEAKKLRDEKYKAFVGDTVKKPSYIVQKVTPFGAIVELDLFDDEIYDMDF</sequence>
<reference evidence="1 2" key="1">
    <citation type="submission" date="2023-06" db="EMBL/GenBank/DDBJ databases">
        <title>Sporosarcina sp. nov., isolated from Korean traditional fermented seafood 'Jeotgal'.</title>
        <authorList>
            <person name="Yang A.I."/>
            <person name="Shin N.-R."/>
        </authorList>
    </citation>
    <scope>NUCLEOTIDE SEQUENCE [LARGE SCALE GENOMIC DNA]</scope>
    <source>
        <strain evidence="1 2">KCTC13119</strain>
    </source>
</reference>
<organism evidence="1 2">
    <name type="scientific">Sporosarcina saromensis</name>
    <dbReference type="NCBI Taxonomy" id="359365"/>
    <lineage>
        <taxon>Bacteria</taxon>
        <taxon>Bacillati</taxon>
        <taxon>Bacillota</taxon>
        <taxon>Bacilli</taxon>
        <taxon>Bacillales</taxon>
        <taxon>Caryophanaceae</taxon>
        <taxon>Sporosarcina</taxon>
    </lineage>
</organism>
<proteinExistence type="predicted"/>
<evidence type="ECO:0000313" key="1">
    <source>
        <dbReference type="EMBL" id="MDW0112178.1"/>
    </source>
</evidence>
<protein>
    <submittedName>
        <fullName evidence="1">Uncharacterized protein</fullName>
    </submittedName>
</protein>
<accession>A0ABU4G787</accession>
<dbReference type="EMBL" id="JAUBDI010000002">
    <property type="protein sequence ID" value="MDW0112178.1"/>
    <property type="molecule type" value="Genomic_DNA"/>
</dbReference>
<gene>
    <name evidence="1" type="ORF">QT711_03205</name>
</gene>
<keyword evidence="2" id="KW-1185">Reference proteome</keyword>
<comment type="caution">
    <text evidence="1">The sequence shown here is derived from an EMBL/GenBank/DDBJ whole genome shotgun (WGS) entry which is preliminary data.</text>
</comment>
<evidence type="ECO:0000313" key="2">
    <source>
        <dbReference type="Proteomes" id="UP001282284"/>
    </source>
</evidence>
<name>A0ABU4G787_9BACL</name>